<keyword evidence="3 6" id="KW-0713">Self-incompatibility</keyword>
<reference evidence="7 10" key="1">
    <citation type="journal article" date="2011" name="Nature">
        <title>The Medicago genome provides insight into the evolution of rhizobial symbioses.</title>
        <authorList>
            <person name="Young N.D."/>
            <person name="Debelle F."/>
            <person name="Oldroyd G.E."/>
            <person name="Geurts R."/>
            <person name="Cannon S.B."/>
            <person name="Udvardi M.K."/>
            <person name="Benedito V.A."/>
            <person name="Mayer K.F."/>
            <person name="Gouzy J."/>
            <person name="Schoof H."/>
            <person name="Van de Peer Y."/>
            <person name="Proost S."/>
            <person name="Cook D.R."/>
            <person name="Meyers B.C."/>
            <person name="Spannagl M."/>
            <person name="Cheung F."/>
            <person name="De Mita S."/>
            <person name="Krishnakumar V."/>
            <person name="Gundlach H."/>
            <person name="Zhou S."/>
            <person name="Mudge J."/>
            <person name="Bharti A.K."/>
            <person name="Murray J.D."/>
            <person name="Naoumkina M.A."/>
            <person name="Rosen B."/>
            <person name="Silverstein K.A."/>
            <person name="Tang H."/>
            <person name="Rombauts S."/>
            <person name="Zhao P.X."/>
            <person name="Zhou P."/>
            <person name="Barbe V."/>
            <person name="Bardou P."/>
            <person name="Bechner M."/>
            <person name="Bellec A."/>
            <person name="Berger A."/>
            <person name="Berges H."/>
            <person name="Bidwell S."/>
            <person name="Bisseling T."/>
            <person name="Choisne N."/>
            <person name="Couloux A."/>
            <person name="Denny R."/>
            <person name="Deshpande S."/>
            <person name="Dai X."/>
            <person name="Doyle J.J."/>
            <person name="Dudez A.M."/>
            <person name="Farmer A.D."/>
            <person name="Fouteau S."/>
            <person name="Franken C."/>
            <person name="Gibelin C."/>
            <person name="Gish J."/>
            <person name="Goldstein S."/>
            <person name="Gonzalez A.J."/>
            <person name="Green P.J."/>
            <person name="Hallab A."/>
            <person name="Hartog M."/>
            <person name="Hua A."/>
            <person name="Humphray S.J."/>
            <person name="Jeong D.H."/>
            <person name="Jing Y."/>
            <person name="Jocker A."/>
            <person name="Kenton S.M."/>
            <person name="Kim D.J."/>
            <person name="Klee K."/>
            <person name="Lai H."/>
            <person name="Lang C."/>
            <person name="Lin S."/>
            <person name="Macmil S.L."/>
            <person name="Magdelenat G."/>
            <person name="Matthews L."/>
            <person name="McCorrison J."/>
            <person name="Monaghan E.L."/>
            <person name="Mun J.H."/>
            <person name="Najar F.Z."/>
            <person name="Nicholson C."/>
            <person name="Noirot C."/>
            <person name="O'Bleness M."/>
            <person name="Paule C.R."/>
            <person name="Poulain J."/>
            <person name="Prion F."/>
            <person name="Qin B."/>
            <person name="Qu C."/>
            <person name="Retzel E.F."/>
            <person name="Riddle C."/>
            <person name="Sallet E."/>
            <person name="Samain S."/>
            <person name="Samson N."/>
            <person name="Sanders I."/>
            <person name="Saurat O."/>
            <person name="Scarpelli C."/>
            <person name="Schiex T."/>
            <person name="Segurens B."/>
            <person name="Severin A.J."/>
            <person name="Sherrier D.J."/>
            <person name="Shi R."/>
            <person name="Sims S."/>
            <person name="Singer S.R."/>
            <person name="Sinharoy S."/>
            <person name="Sterck L."/>
            <person name="Viollet A."/>
            <person name="Wang B.B."/>
            <person name="Wang K."/>
            <person name="Wang M."/>
            <person name="Wang X."/>
            <person name="Warfsmann J."/>
            <person name="Weissenbach J."/>
            <person name="White D.D."/>
            <person name="White J.D."/>
            <person name="Wiley G.B."/>
            <person name="Wincker P."/>
            <person name="Xing Y."/>
            <person name="Yang L."/>
            <person name="Yao Z."/>
            <person name="Ying F."/>
            <person name="Zhai J."/>
            <person name="Zhou L."/>
            <person name="Zuber A."/>
            <person name="Denarie J."/>
            <person name="Dixon R.A."/>
            <person name="May G.D."/>
            <person name="Schwartz D.C."/>
            <person name="Rogers J."/>
            <person name="Quetier F."/>
            <person name="Town C.D."/>
            <person name="Roe B.A."/>
        </authorList>
    </citation>
    <scope>NUCLEOTIDE SEQUENCE [LARGE SCALE GENOMIC DNA]</scope>
    <source>
        <strain evidence="7">A17</strain>
        <strain evidence="9 10">cv. Jemalong A17</strain>
    </source>
</reference>
<evidence type="ECO:0000313" key="7">
    <source>
        <dbReference type="EMBL" id="KEH25291.1"/>
    </source>
</evidence>
<evidence type="ECO:0000256" key="2">
    <source>
        <dbReference type="ARBA" id="ARBA00005581"/>
    </source>
</evidence>
<dbReference type="eggNOG" id="ENOG502S7CQ">
    <property type="taxonomic scope" value="Eukaryota"/>
</dbReference>
<dbReference type="AlphaFoldDB" id="G7ZZ52"/>
<proteinExistence type="inferred from homology"/>
<reference evidence="7 10" key="2">
    <citation type="journal article" date="2014" name="BMC Genomics">
        <title>An improved genome release (version Mt4.0) for the model legume Medicago truncatula.</title>
        <authorList>
            <person name="Tang H."/>
            <person name="Krishnakumar V."/>
            <person name="Bidwell S."/>
            <person name="Rosen B."/>
            <person name="Chan A."/>
            <person name="Zhou S."/>
            <person name="Gentzbittel L."/>
            <person name="Childs K.L."/>
            <person name="Yandell M."/>
            <person name="Gundlach H."/>
            <person name="Mayer K.F."/>
            <person name="Schwartz D.C."/>
            <person name="Town C.D."/>
        </authorList>
    </citation>
    <scope>GENOME REANNOTATION</scope>
    <source>
        <strain evidence="7">A17</strain>
        <strain evidence="9 10">cv. Jemalong A17</strain>
    </source>
</reference>
<dbReference type="Pfam" id="PF05938">
    <property type="entry name" value="Self-incomp_S1"/>
    <property type="match status" value="1"/>
</dbReference>
<keyword evidence="4 6" id="KW-0964">Secreted</keyword>
<evidence type="ECO:0000256" key="3">
    <source>
        <dbReference type="ARBA" id="ARBA00022471"/>
    </source>
</evidence>
<reference evidence="11" key="4">
    <citation type="journal article" date="2018" name="Nat. Plants">
        <title>Whole-genome landscape of Medicago truncatula symbiotic genes.</title>
        <authorList>
            <person name="Pecrix Y."/>
            <person name="Staton S.E."/>
            <person name="Sallet E."/>
            <person name="Lelandais-Briere C."/>
            <person name="Moreau S."/>
            <person name="Carrere S."/>
            <person name="Blein T."/>
            <person name="Jardinaud M.F."/>
            <person name="Latrasse D."/>
            <person name="Zouine M."/>
            <person name="Zahm M."/>
            <person name="Kreplak J."/>
            <person name="Mayjonade B."/>
            <person name="Satge C."/>
            <person name="Perez M."/>
            <person name="Cauet S."/>
            <person name="Marande W."/>
            <person name="Chantry-Darmon C."/>
            <person name="Lopez-Roques C."/>
            <person name="Bouchez O."/>
            <person name="Berard A."/>
            <person name="Debelle F."/>
            <person name="Munos S."/>
            <person name="Bendahmane A."/>
            <person name="Berges H."/>
            <person name="Niebel A."/>
            <person name="Buitink J."/>
            <person name="Frugier F."/>
            <person name="Benhamed M."/>
            <person name="Crespi M."/>
            <person name="Gouzy J."/>
            <person name="Gamas P."/>
        </authorList>
    </citation>
    <scope>NUCLEOTIDE SEQUENCE [LARGE SCALE GENOMIC DNA]</scope>
    <source>
        <strain evidence="11">cv. Jemalong A17</strain>
    </source>
</reference>
<dbReference type="GO" id="GO:0005576">
    <property type="term" value="C:extracellular region"/>
    <property type="evidence" value="ECO:0007669"/>
    <property type="project" value="UniProtKB-SubCell"/>
</dbReference>
<dbReference type="OMA" id="NRERWNG"/>
<evidence type="ECO:0000313" key="10">
    <source>
        <dbReference type="Proteomes" id="UP000002051"/>
    </source>
</evidence>
<dbReference type="OrthoDB" id="1430548at2759"/>
<dbReference type="Proteomes" id="UP000265566">
    <property type="component" value="Chromosome 6"/>
</dbReference>
<organism evidence="9">
    <name type="scientific">Medicago truncatula</name>
    <name type="common">Barrel medic</name>
    <name type="synonym">Medicago tribuloides</name>
    <dbReference type="NCBI Taxonomy" id="3880"/>
    <lineage>
        <taxon>Eukaryota</taxon>
        <taxon>Viridiplantae</taxon>
        <taxon>Streptophyta</taxon>
        <taxon>Embryophyta</taxon>
        <taxon>Tracheophyta</taxon>
        <taxon>Spermatophyta</taxon>
        <taxon>Magnoliopsida</taxon>
        <taxon>eudicotyledons</taxon>
        <taxon>Gunneridae</taxon>
        <taxon>Pentapetalae</taxon>
        <taxon>rosids</taxon>
        <taxon>fabids</taxon>
        <taxon>Fabales</taxon>
        <taxon>Fabaceae</taxon>
        <taxon>Papilionoideae</taxon>
        <taxon>50 kb inversion clade</taxon>
        <taxon>NPAAA clade</taxon>
        <taxon>Hologalegina</taxon>
        <taxon>IRL clade</taxon>
        <taxon>Trifolieae</taxon>
        <taxon>Medicago</taxon>
    </lineage>
</organism>
<dbReference type="KEGG" id="mtr:25495573"/>
<dbReference type="HOGENOM" id="CLU_125658_0_0_1"/>
<keyword evidence="5 6" id="KW-0732">Signal</keyword>
<evidence type="ECO:0000313" key="11">
    <source>
        <dbReference type="Proteomes" id="UP000265566"/>
    </source>
</evidence>
<dbReference type="EMBL" id="PSQE01000006">
    <property type="protein sequence ID" value="RHN50382.1"/>
    <property type="molecule type" value="Genomic_DNA"/>
</dbReference>
<name>G7ZZ52_MEDTR</name>
<dbReference type="PaxDb" id="3880-AES84490"/>
<comment type="subcellular location">
    <subcellularLocation>
        <location evidence="1 6">Secreted</location>
    </subcellularLocation>
</comment>
<dbReference type="Proteomes" id="UP000002051">
    <property type="component" value="Chromosome 6"/>
</dbReference>
<reference evidence="8" key="5">
    <citation type="journal article" date="2018" name="Nat. Plants">
        <title>Whole-genome landscape of Medicago truncatula symbiotic genes.</title>
        <authorList>
            <person name="Pecrix Y."/>
            <person name="Gamas P."/>
            <person name="Carrere S."/>
        </authorList>
    </citation>
    <scope>NUCLEOTIDE SEQUENCE</scope>
    <source>
        <tissue evidence="8">Leaves</tissue>
    </source>
</reference>
<evidence type="ECO:0000313" key="9">
    <source>
        <dbReference type="EnsemblPlants" id="KEH25291"/>
    </source>
</evidence>
<comment type="similarity">
    <text evidence="2 6">Belongs to the plant self-incompatibility (S1) protein family.</text>
</comment>
<dbReference type="EnsemblPlants" id="KEH25291">
    <property type="protein sequence ID" value="KEH25291"/>
    <property type="gene ID" value="MTR_6g016970"/>
</dbReference>
<dbReference type="EMBL" id="CM001222">
    <property type="protein sequence ID" value="KEH25291.1"/>
    <property type="molecule type" value="Genomic_DNA"/>
</dbReference>
<dbReference type="PANTHER" id="PTHR31232:SF43">
    <property type="entry name" value="S-PROTEIN HOMOLOG 29-RELATED"/>
    <property type="match status" value="1"/>
</dbReference>
<accession>G7ZZ52</accession>
<feature type="chain" id="PRO_5014574370" description="S-protein homolog" evidence="6">
    <location>
        <begin position="29"/>
        <end position="144"/>
    </location>
</feature>
<evidence type="ECO:0000256" key="1">
    <source>
        <dbReference type="ARBA" id="ARBA00004613"/>
    </source>
</evidence>
<sequence length="144" mass="16477">MTVPNSISLKFSILIIILLAFEASDTIAISFAEVKVTIVNKVLAPTPTNITFHCKSRDDDLGFHTLVSEGSYAFTFSPNFTPWFSKTLFFCSFTWPGNPQLHYLDIYDQVRDNCYRCRWTINKDGGCLNTHKCYKWNSVKLMDA</sequence>
<evidence type="ECO:0000256" key="4">
    <source>
        <dbReference type="ARBA" id="ARBA00022525"/>
    </source>
</evidence>
<dbReference type="PANTHER" id="PTHR31232">
    <property type="match status" value="1"/>
</dbReference>
<dbReference type="InterPro" id="IPR010264">
    <property type="entry name" value="Self-incomp_S1"/>
</dbReference>
<feature type="signal peptide" evidence="6">
    <location>
        <begin position="1"/>
        <end position="28"/>
    </location>
</feature>
<dbReference type="Gramene" id="rna34660">
    <property type="protein sequence ID" value="RHN50382.1"/>
    <property type="gene ID" value="gene34660"/>
</dbReference>
<dbReference type="GO" id="GO:0060320">
    <property type="term" value="P:rejection of self pollen"/>
    <property type="evidence" value="ECO:0007669"/>
    <property type="project" value="UniProtKB-KW"/>
</dbReference>
<evidence type="ECO:0000256" key="6">
    <source>
        <dbReference type="RuleBase" id="RU367044"/>
    </source>
</evidence>
<evidence type="ECO:0000313" key="8">
    <source>
        <dbReference type="EMBL" id="RHN50382.1"/>
    </source>
</evidence>
<reference evidence="9" key="3">
    <citation type="submission" date="2015-04" db="UniProtKB">
        <authorList>
            <consortium name="EnsemblPlants"/>
        </authorList>
    </citation>
    <scope>IDENTIFICATION</scope>
    <source>
        <strain evidence="9">cv. Jemalong A17</strain>
    </source>
</reference>
<protein>
    <recommendedName>
        <fullName evidence="6">S-protein homolog</fullName>
    </recommendedName>
</protein>
<keyword evidence="10" id="KW-1185">Reference proteome</keyword>
<gene>
    <name evidence="9" type="primary">25495573</name>
    <name evidence="7" type="ordered locus">MTR_6g016970</name>
    <name evidence="8" type="ORF">MtrunA17_Chr6g0456801</name>
</gene>
<evidence type="ECO:0000256" key="5">
    <source>
        <dbReference type="ARBA" id="ARBA00022729"/>
    </source>
</evidence>